<dbReference type="GO" id="GO:0006233">
    <property type="term" value="P:dTDP biosynthetic process"/>
    <property type="evidence" value="ECO:0007669"/>
    <property type="project" value="InterPro"/>
</dbReference>
<dbReference type="HAMAP" id="MF_00165">
    <property type="entry name" value="Thymidylate_kinase"/>
    <property type="match status" value="1"/>
</dbReference>
<keyword evidence="14" id="KW-1185">Reference proteome</keyword>
<dbReference type="PANTHER" id="PTHR10344:SF4">
    <property type="entry name" value="UMP-CMP KINASE 2, MITOCHONDRIAL"/>
    <property type="match status" value="1"/>
</dbReference>
<proteinExistence type="inferred from homology"/>
<dbReference type="GO" id="GO:0004798">
    <property type="term" value="F:dTMP kinase activity"/>
    <property type="evidence" value="ECO:0007669"/>
    <property type="project" value="UniProtKB-UniRule"/>
</dbReference>
<evidence type="ECO:0000256" key="4">
    <source>
        <dbReference type="ARBA" id="ARBA00022679"/>
    </source>
</evidence>
<dbReference type="EC" id="2.7.4.9" evidence="2 11"/>
<organism evidence="13 14">
    <name type="scientific">Kytococcus schroeteri</name>
    <dbReference type="NCBI Taxonomy" id="138300"/>
    <lineage>
        <taxon>Bacteria</taxon>
        <taxon>Bacillati</taxon>
        <taxon>Actinomycetota</taxon>
        <taxon>Actinomycetes</taxon>
        <taxon>Micrococcales</taxon>
        <taxon>Kytococcaceae</taxon>
        <taxon>Kytococcus</taxon>
    </lineage>
</organism>
<evidence type="ECO:0000256" key="5">
    <source>
        <dbReference type="ARBA" id="ARBA00022727"/>
    </source>
</evidence>
<evidence type="ECO:0000256" key="6">
    <source>
        <dbReference type="ARBA" id="ARBA00022741"/>
    </source>
</evidence>
<reference evidence="13 14" key="1">
    <citation type="submission" date="2017-12" db="EMBL/GenBank/DDBJ databases">
        <title>Phylogenetic diversity of female urinary microbiome.</title>
        <authorList>
            <person name="Thomas-White K."/>
            <person name="Wolfe A.J."/>
        </authorList>
    </citation>
    <scope>NUCLEOTIDE SEQUENCE [LARGE SCALE GENOMIC DNA]</scope>
    <source>
        <strain evidence="13 14">UMB1298</strain>
    </source>
</reference>
<evidence type="ECO:0000313" key="13">
    <source>
        <dbReference type="EMBL" id="PKZ42175.1"/>
    </source>
</evidence>
<dbReference type="Proteomes" id="UP000234206">
    <property type="component" value="Unassembled WGS sequence"/>
</dbReference>
<dbReference type="GO" id="GO:0005829">
    <property type="term" value="C:cytosol"/>
    <property type="evidence" value="ECO:0007669"/>
    <property type="project" value="TreeGrafter"/>
</dbReference>
<evidence type="ECO:0000256" key="11">
    <source>
        <dbReference type="HAMAP-Rule" id="MF_00165"/>
    </source>
</evidence>
<name>A0A2I1PC29_9MICO</name>
<dbReference type="Pfam" id="PF02223">
    <property type="entry name" value="Thymidylate_kin"/>
    <property type="match status" value="1"/>
</dbReference>
<dbReference type="InterPro" id="IPR027417">
    <property type="entry name" value="P-loop_NTPase"/>
</dbReference>
<gene>
    <name evidence="11 13" type="primary">tmk</name>
    <name evidence="13" type="ORF">CYJ76_03785</name>
</gene>
<comment type="caution">
    <text evidence="13">The sequence shown here is derived from an EMBL/GenBank/DDBJ whole genome shotgun (WGS) entry which is preliminary data.</text>
</comment>
<comment type="function">
    <text evidence="10 11">Phosphorylation of dTMP to form dTDP in both de novo and salvage pathways of dTTP synthesis.</text>
</comment>
<dbReference type="RefSeq" id="WP_101849285.1">
    <property type="nucleotide sequence ID" value="NZ_JBHLVH010000019.1"/>
</dbReference>
<dbReference type="Gene3D" id="3.40.50.300">
    <property type="entry name" value="P-loop containing nucleotide triphosphate hydrolases"/>
    <property type="match status" value="1"/>
</dbReference>
<dbReference type="CDD" id="cd01672">
    <property type="entry name" value="TMPK"/>
    <property type="match status" value="1"/>
</dbReference>
<evidence type="ECO:0000256" key="1">
    <source>
        <dbReference type="ARBA" id="ARBA00009776"/>
    </source>
</evidence>
<dbReference type="InterPro" id="IPR039430">
    <property type="entry name" value="Thymidylate_kin-like_dom"/>
</dbReference>
<feature type="binding site" evidence="11">
    <location>
        <begin position="14"/>
        <end position="21"/>
    </location>
    <ligand>
        <name>ATP</name>
        <dbReference type="ChEBI" id="CHEBI:30616"/>
    </ligand>
</feature>
<evidence type="ECO:0000256" key="7">
    <source>
        <dbReference type="ARBA" id="ARBA00022777"/>
    </source>
</evidence>
<dbReference type="GO" id="GO:0005524">
    <property type="term" value="F:ATP binding"/>
    <property type="evidence" value="ECO:0007669"/>
    <property type="project" value="UniProtKB-UniRule"/>
</dbReference>
<dbReference type="PANTHER" id="PTHR10344">
    <property type="entry name" value="THYMIDYLATE KINASE"/>
    <property type="match status" value="1"/>
</dbReference>
<accession>A0A2I1PC29</accession>
<dbReference type="SUPFAM" id="SSF52540">
    <property type="entry name" value="P-loop containing nucleoside triphosphate hydrolases"/>
    <property type="match status" value="1"/>
</dbReference>
<evidence type="ECO:0000256" key="8">
    <source>
        <dbReference type="ARBA" id="ARBA00022840"/>
    </source>
</evidence>
<sequence length="212" mass="22018">MTASPAGVLVVLEGGDGAGKSTQIARLVEHLGAAHPAREVVVTREPGGTPLGARIRELLLHGDHVAPRAEALLFAADRAHHVASLVRPALERGAVVVGDRYVDSSVAYQGAGRALDATEVASISRWATEGLVPHLTVLLDVDPQEGRRRRGGRDDRLEAESAAFHARVREHFLALAAAAPERYLVLDAARPAADLAAEVAGAVDALLGGAGA</sequence>
<keyword evidence="5 11" id="KW-0545">Nucleotide biosynthesis</keyword>
<evidence type="ECO:0000313" key="14">
    <source>
        <dbReference type="Proteomes" id="UP000234206"/>
    </source>
</evidence>
<dbReference type="GO" id="GO:0006235">
    <property type="term" value="P:dTTP biosynthetic process"/>
    <property type="evidence" value="ECO:0007669"/>
    <property type="project" value="UniProtKB-UniRule"/>
</dbReference>
<evidence type="ECO:0000259" key="12">
    <source>
        <dbReference type="Pfam" id="PF02223"/>
    </source>
</evidence>
<comment type="catalytic activity">
    <reaction evidence="9 11">
        <text>dTMP + ATP = dTDP + ADP</text>
        <dbReference type="Rhea" id="RHEA:13517"/>
        <dbReference type="ChEBI" id="CHEBI:30616"/>
        <dbReference type="ChEBI" id="CHEBI:58369"/>
        <dbReference type="ChEBI" id="CHEBI:63528"/>
        <dbReference type="ChEBI" id="CHEBI:456216"/>
        <dbReference type="EC" id="2.7.4.9"/>
    </reaction>
</comment>
<dbReference type="OrthoDB" id="9774907at2"/>
<protein>
    <recommendedName>
        <fullName evidence="3 11">Thymidylate kinase</fullName>
        <ecNumber evidence="2 11">2.7.4.9</ecNumber>
    </recommendedName>
    <alternativeName>
        <fullName evidence="11">dTMP kinase</fullName>
    </alternativeName>
</protein>
<keyword evidence="4 11" id="KW-0808">Transferase</keyword>
<keyword evidence="7 11" id="KW-0418">Kinase</keyword>
<dbReference type="AlphaFoldDB" id="A0A2I1PC29"/>
<keyword evidence="8 11" id="KW-0067">ATP-binding</keyword>
<comment type="similarity">
    <text evidence="1 11">Belongs to the thymidylate kinase family.</text>
</comment>
<feature type="domain" description="Thymidylate kinase-like" evidence="12">
    <location>
        <begin position="12"/>
        <end position="197"/>
    </location>
</feature>
<evidence type="ECO:0000256" key="3">
    <source>
        <dbReference type="ARBA" id="ARBA00017144"/>
    </source>
</evidence>
<dbReference type="PROSITE" id="PS01331">
    <property type="entry name" value="THYMIDYLATE_KINASE"/>
    <property type="match status" value="1"/>
</dbReference>
<dbReference type="InterPro" id="IPR018094">
    <property type="entry name" value="Thymidylate_kinase"/>
</dbReference>
<evidence type="ECO:0000256" key="10">
    <source>
        <dbReference type="ARBA" id="ARBA00057735"/>
    </source>
</evidence>
<evidence type="ECO:0000256" key="2">
    <source>
        <dbReference type="ARBA" id="ARBA00012980"/>
    </source>
</evidence>
<keyword evidence="6 11" id="KW-0547">Nucleotide-binding</keyword>
<evidence type="ECO:0000256" key="9">
    <source>
        <dbReference type="ARBA" id="ARBA00048743"/>
    </source>
</evidence>
<dbReference type="InterPro" id="IPR018095">
    <property type="entry name" value="Thymidylate_kin_CS"/>
</dbReference>
<dbReference type="NCBIfam" id="TIGR00041">
    <property type="entry name" value="DTMP_kinase"/>
    <property type="match status" value="1"/>
</dbReference>
<dbReference type="FunFam" id="3.40.50.300:FF:000225">
    <property type="entry name" value="Thymidylate kinase"/>
    <property type="match status" value="1"/>
</dbReference>
<dbReference type="GO" id="GO:0006227">
    <property type="term" value="P:dUDP biosynthetic process"/>
    <property type="evidence" value="ECO:0007669"/>
    <property type="project" value="TreeGrafter"/>
</dbReference>
<dbReference type="EMBL" id="PKIZ01000005">
    <property type="protein sequence ID" value="PKZ42175.1"/>
    <property type="molecule type" value="Genomic_DNA"/>
</dbReference>